<evidence type="ECO:0000313" key="5">
    <source>
        <dbReference type="Proteomes" id="UP000014760"/>
    </source>
</evidence>
<dbReference type="HOGENOM" id="CLU_279024_0_0_1"/>
<feature type="compositionally biased region" description="Low complexity" evidence="2">
    <location>
        <begin position="124"/>
        <end position="149"/>
    </location>
</feature>
<feature type="region of interest" description="Disordered" evidence="2">
    <location>
        <begin position="248"/>
        <end position="273"/>
    </location>
</feature>
<dbReference type="GO" id="GO:0005813">
    <property type="term" value="C:centrosome"/>
    <property type="evidence" value="ECO:0007669"/>
    <property type="project" value="InterPro"/>
</dbReference>
<dbReference type="STRING" id="283909.R7VG08"/>
<evidence type="ECO:0000256" key="1">
    <source>
        <dbReference type="SAM" id="Coils"/>
    </source>
</evidence>
<name>R7VG08_CAPTE</name>
<feature type="compositionally biased region" description="Polar residues" evidence="2">
    <location>
        <begin position="552"/>
        <end position="565"/>
    </location>
</feature>
<feature type="region of interest" description="Disordered" evidence="2">
    <location>
        <begin position="805"/>
        <end position="849"/>
    </location>
</feature>
<feature type="compositionally biased region" description="Polar residues" evidence="2">
    <location>
        <begin position="817"/>
        <end position="838"/>
    </location>
</feature>
<keyword evidence="5" id="KW-1185">Reference proteome</keyword>
<dbReference type="AlphaFoldDB" id="R7VG08"/>
<feature type="region of interest" description="Disordered" evidence="2">
    <location>
        <begin position="680"/>
        <end position="781"/>
    </location>
</feature>
<dbReference type="OrthoDB" id="9900339at2759"/>
<evidence type="ECO:0000313" key="3">
    <source>
        <dbReference type="EMBL" id="ELU14615.1"/>
    </source>
</evidence>
<dbReference type="EMBL" id="KB294417">
    <property type="protein sequence ID" value="ELU14615.1"/>
    <property type="molecule type" value="Genomic_DNA"/>
</dbReference>
<keyword evidence="1" id="KW-0175">Coiled coil</keyword>
<accession>R7VG08</accession>
<gene>
    <name evidence="3" type="ORF">CAPTEDRAFT_226996</name>
</gene>
<reference evidence="5" key="1">
    <citation type="submission" date="2012-12" db="EMBL/GenBank/DDBJ databases">
        <authorList>
            <person name="Hellsten U."/>
            <person name="Grimwood J."/>
            <person name="Chapman J.A."/>
            <person name="Shapiro H."/>
            <person name="Aerts A."/>
            <person name="Otillar R.P."/>
            <person name="Terry A.Y."/>
            <person name="Boore J.L."/>
            <person name="Simakov O."/>
            <person name="Marletaz F."/>
            <person name="Cho S.-J."/>
            <person name="Edsinger-Gonzales E."/>
            <person name="Havlak P."/>
            <person name="Kuo D.-H."/>
            <person name="Larsson T."/>
            <person name="Lv J."/>
            <person name="Arendt D."/>
            <person name="Savage R."/>
            <person name="Osoegawa K."/>
            <person name="de Jong P."/>
            <person name="Lindberg D.R."/>
            <person name="Seaver E.C."/>
            <person name="Weisblat D.A."/>
            <person name="Putnam N.H."/>
            <person name="Grigoriev I.V."/>
            <person name="Rokhsar D.S."/>
        </authorList>
    </citation>
    <scope>NUCLEOTIDE SEQUENCE</scope>
    <source>
        <strain evidence="5">I ESC-2004</strain>
    </source>
</reference>
<feature type="region of interest" description="Disordered" evidence="2">
    <location>
        <begin position="64"/>
        <end position="92"/>
    </location>
</feature>
<dbReference type="EnsemblMetazoa" id="CapteT226996">
    <property type="protein sequence ID" value="CapteP226996"/>
    <property type="gene ID" value="CapteG226996"/>
</dbReference>
<feature type="compositionally biased region" description="Basic and acidic residues" evidence="2">
    <location>
        <begin position="37"/>
        <end position="49"/>
    </location>
</feature>
<feature type="region of interest" description="Disordered" evidence="2">
    <location>
        <begin position="429"/>
        <end position="482"/>
    </location>
</feature>
<feature type="compositionally biased region" description="Basic and acidic residues" evidence="2">
    <location>
        <begin position="168"/>
        <end position="180"/>
    </location>
</feature>
<evidence type="ECO:0000256" key="2">
    <source>
        <dbReference type="SAM" id="MobiDB-lite"/>
    </source>
</evidence>
<dbReference type="GO" id="GO:0097546">
    <property type="term" value="C:ciliary base"/>
    <property type="evidence" value="ECO:0007669"/>
    <property type="project" value="InterPro"/>
</dbReference>
<feature type="compositionally biased region" description="Low complexity" evidence="2">
    <location>
        <begin position="453"/>
        <end position="466"/>
    </location>
</feature>
<feature type="compositionally biased region" description="Polar residues" evidence="2">
    <location>
        <begin position="696"/>
        <end position="712"/>
    </location>
</feature>
<dbReference type="GO" id="GO:0030496">
    <property type="term" value="C:midbody"/>
    <property type="evidence" value="ECO:0007669"/>
    <property type="project" value="TreeGrafter"/>
</dbReference>
<feature type="compositionally biased region" description="Polar residues" evidence="2">
    <location>
        <begin position="467"/>
        <end position="481"/>
    </location>
</feature>
<feature type="compositionally biased region" description="Polar residues" evidence="2">
    <location>
        <begin position="250"/>
        <end position="267"/>
    </location>
</feature>
<feature type="region of interest" description="Disordered" evidence="2">
    <location>
        <begin position="514"/>
        <end position="629"/>
    </location>
</feature>
<dbReference type="GO" id="GO:0031122">
    <property type="term" value="P:cytoplasmic microtubule organization"/>
    <property type="evidence" value="ECO:0007669"/>
    <property type="project" value="InterPro"/>
</dbReference>
<dbReference type="PANTHER" id="PTHR31191:SF4">
    <property type="entry name" value="CENTROSOMAL PROTEIN OF 126 KDA"/>
    <property type="match status" value="1"/>
</dbReference>
<reference evidence="4" key="3">
    <citation type="submission" date="2015-06" db="UniProtKB">
        <authorList>
            <consortium name="EnsemblMetazoa"/>
        </authorList>
    </citation>
    <scope>IDENTIFICATION</scope>
</reference>
<feature type="region of interest" description="Disordered" evidence="2">
    <location>
        <begin position="105"/>
        <end position="197"/>
    </location>
</feature>
<dbReference type="PANTHER" id="PTHR31191">
    <property type="entry name" value="CENTROSOMAL PROTEIN CEP126"/>
    <property type="match status" value="1"/>
</dbReference>
<dbReference type="OMA" id="ARINYYH"/>
<feature type="region of interest" description="Disordered" evidence="2">
    <location>
        <begin position="933"/>
        <end position="979"/>
    </location>
</feature>
<sequence length="1131" mass="124180">MKRLKQAYMQERVDQVARSRKLHADTIKRRRALANKKKTDAHKEEQRRQAILAQRKEQIREATEKYQRQNKHYDARDYHESSPSGPMLSSGPNLEEALRAIRGPSPKRAFHRSNSVERQKGVYSSSSLRQGSASSLRQGSSSSLRSNASGTYCMQPDRYNSNSVATNEHQRPEFKNRAVDPSKASPQTVTQLQHRSHNNLNTSRSLFEQQLEQQQNLLQEQQQQYLQEFNRAIKQEMERDVNLAGERETSNTYHLQRQRSDSISSADSLEVERETGKRPITNGVHDQAEEAQFNHHLGSRESAKVQGHEVANTAPPVVVASSASAVNSFVIHRSVNVCSPNVAVVQPSVVSSASSQLAQPLQPKPNAPYNVYGYTESSVHANCSPQKTDLIMTTSAYGNMQQDAIVSNMSIQATQGGRLVFEFPSAKGDASNAYDPRTQDVLSHRPSAPRAWTTSSPSVTQPSSNTKPSNPKQSTGSTVAQVASERPAFVNPVANHIQNLQNNSFIRGNRSTAYASATSVTPQSAKTESPYQPPPHTEPVAPPSNHLYQVVPTPSLQEKVSQNVAPPSKGALIPVEAHPFPQDPDEDAASTLSSSSSDVENESHPETPAVKGILKKRYGPIGGKTPRGSVRLLVHGTGKEPLSRGSIRDSIEVNRDLIQRSVERGSKKKSVRFAQKLCEEQEESTSSYRQIHFTVPSGQSNTTNTVTTAQDSESSKKTPPHPPPKKPSRPTSAQTTSSTPKVDPAVKNPRVVSAGRMRRGPFLRPHPPAQPRSGRANMNQQNGHYANKVPLRYYSSNVVTATASADAPAPPLEHSGISVSINTPGVESEQQQDQSNLDPNGIQLDRTPTDDEINCLWDNVRNCLAKEESQEGVKSNGQMSQQCIDGNTITSQSRSSTRASNSYANNYMGSAYPPKKKFSMDALNNFNRRNSLLYGRKNPLNNSNAQQPKAEPSQATIHDLAQQQQQPKQSAAYPSNANSVYGPDVSGSMAAFLTAEVLAQRSASESQIEAAMAEAQMRQQSHNAMHSQPMGNWPLAFGSLTFMNAFTGPSALSLEEQRLMQSLERLNERLRVAETSTVPSTPAVPKPPSYVGFKGHAPLSNTSKRHVNSNGTVSRYNYRYAQPTSNSQLQM</sequence>
<feature type="region of interest" description="Disordered" evidence="2">
    <location>
        <begin position="24"/>
        <end position="49"/>
    </location>
</feature>
<feature type="compositionally biased region" description="Pro residues" evidence="2">
    <location>
        <begin position="531"/>
        <end position="542"/>
    </location>
</feature>
<feature type="compositionally biased region" description="Low complexity" evidence="2">
    <location>
        <begin position="81"/>
        <end position="92"/>
    </location>
</feature>
<protein>
    <submittedName>
        <fullName evidence="3 4">Uncharacterized protein</fullName>
    </submittedName>
</protein>
<dbReference type="Proteomes" id="UP000014760">
    <property type="component" value="Unassembled WGS sequence"/>
</dbReference>
<feature type="compositionally biased region" description="Basic and acidic residues" evidence="2">
    <location>
        <begin position="64"/>
        <end position="80"/>
    </location>
</feature>
<proteinExistence type="predicted"/>
<reference evidence="3 5" key="2">
    <citation type="journal article" date="2013" name="Nature">
        <title>Insights into bilaterian evolution from three spiralian genomes.</title>
        <authorList>
            <person name="Simakov O."/>
            <person name="Marletaz F."/>
            <person name="Cho S.J."/>
            <person name="Edsinger-Gonzales E."/>
            <person name="Havlak P."/>
            <person name="Hellsten U."/>
            <person name="Kuo D.H."/>
            <person name="Larsson T."/>
            <person name="Lv J."/>
            <person name="Arendt D."/>
            <person name="Savage R."/>
            <person name="Osoegawa K."/>
            <person name="de Jong P."/>
            <person name="Grimwood J."/>
            <person name="Chapman J.A."/>
            <person name="Shapiro H."/>
            <person name="Aerts A."/>
            <person name="Otillar R.P."/>
            <person name="Terry A.Y."/>
            <person name="Boore J.L."/>
            <person name="Grigoriev I.V."/>
            <person name="Lindberg D.R."/>
            <person name="Seaver E.C."/>
            <person name="Weisblat D.A."/>
            <person name="Putnam N.H."/>
            <person name="Rokhsar D.S."/>
        </authorList>
    </citation>
    <scope>NUCLEOTIDE SEQUENCE</scope>
    <source>
        <strain evidence="3 5">I ESC-2004</strain>
    </source>
</reference>
<dbReference type="InterPro" id="IPR028257">
    <property type="entry name" value="CEP126"/>
</dbReference>
<feature type="compositionally biased region" description="Polar residues" evidence="2">
    <location>
        <begin position="514"/>
        <end position="530"/>
    </location>
</feature>
<feature type="compositionally biased region" description="Polar residues" evidence="2">
    <location>
        <begin position="184"/>
        <end position="197"/>
    </location>
</feature>
<organism evidence="3">
    <name type="scientific">Capitella teleta</name>
    <name type="common">Polychaete worm</name>
    <dbReference type="NCBI Taxonomy" id="283909"/>
    <lineage>
        <taxon>Eukaryota</taxon>
        <taxon>Metazoa</taxon>
        <taxon>Spiralia</taxon>
        <taxon>Lophotrochozoa</taxon>
        <taxon>Annelida</taxon>
        <taxon>Polychaeta</taxon>
        <taxon>Sedentaria</taxon>
        <taxon>Scolecida</taxon>
        <taxon>Capitellidae</taxon>
        <taxon>Capitella</taxon>
    </lineage>
</organism>
<feature type="compositionally biased region" description="Polar residues" evidence="2">
    <location>
        <begin position="158"/>
        <end position="167"/>
    </location>
</feature>
<feature type="coiled-coil region" evidence="1">
    <location>
        <begin position="204"/>
        <end position="231"/>
    </location>
</feature>
<dbReference type="GO" id="GO:0007052">
    <property type="term" value="P:mitotic spindle organization"/>
    <property type="evidence" value="ECO:0007669"/>
    <property type="project" value="InterPro"/>
</dbReference>
<evidence type="ECO:0000313" key="4">
    <source>
        <dbReference type="EnsemblMetazoa" id="CapteP226996"/>
    </source>
</evidence>
<dbReference type="GO" id="GO:1905515">
    <property type="term" value="P:non-motile cilium assembly"/>
    <property type="evidence" value="ECO:0007669"/>
    <property type="project" value="InterPro"/>
</dbReference>
<dbReference type="EMBL" id="AMQN01000703">
    <property type="status" value="NOT_ANNOTATED_CDS"/>
    <property type="molecule type" value="Genomic_DNA"/>
</dbReference>
<feature type="compositionally biased region" description="Polar residues" evidence="2">
    <location>
        <begin position="967"/>
        <end position="979"/>
    </location>
</feature>